<dbReference type="Pfam" id="PF00439">
    <property type="entry name" value="Bromodomain"/>
    <property type="match status" value="2"/>
</dbReference>
<keyword evidence="5 8" id="KW-0103">Bromodomain</keyword>
<dbReference type="SUPFAM" id="SSF47370">
    <property type="entry name" value="Bromodomain"/>
    <property type="match status" value="2"/>
</dbReference>
<keyword evidence="12" id="KW-1185">Reference proteome</keyword>
<dbReference type="Proteomes" id="UP000799439">
    <property type="component" value="Unassembled WGS sequence"/>
</dbReference>
<dbReference type="GO" id="GO:0006368">
    <property type="term" value="P:transcription elongation by RNA polymerase II"/>
    <property type="evidence" value="ECO:0007669"/>
    <property type="project" value="TreeGrafter"/>
</dbReference>
<keyword evidence="4" id="KW-0805">Transcription regulation</keyword>
<evidence type="ECO:0000256" key="4">
    <source>
        <dbReference type="ARBA" id="ARBA00023015"/>
    </source>
</evidence>
<evidence type="ECO:0000256" key="3">
    <source>
        <dbReference type="ARBA" id="ARBA00022853"/>
    </source>
</evidence>
<evidence type="ECO:0000313" key="12">
    <source>
        <dbReference type="Proteomes" id="UP000799439"/>
    </source>
</evidence>
<reference evidence="11" key="1">
    <citation type="journal article" date="2020" name="Stud. Mycol.">
        <title>101 Dothideomycetes genomes: a test case for predicting lifestyles and emergence of pathogens.</title>
        <authorList>
            <person name="Haridas S."/>
            <person name="Albert R."/>
            <person name="Binder M."/>
            <person name="Bloem J."/>
            <person name="Labutti K."/>
            <person name="Salamov A."/>
            <person name="Andreopoulos B."/>
            <person name="Baker S."/>
            <person name="Barry K."/>
            <person name="Bills G."/>
            <person name="Bluhm B."/>
            <person name="Cannon C."/>
            <person name="Castanera R."/>
            <person name="Culley D."/>
            <person name="Daum C."/>
            <person name="Ezra D."/>
            <person name="Gonzalez J."/>
            <person name="Henrissat B."/>
            <person name="Kuo A."/>
            <person name="Liang C."/>
            <person name="Lipzen A."/>
            <person name="Lutzoni F."/>
            <person name="Magnuson J."/>
            <person name="Mondo S."/>
            <person name="Nolan M."/>
            <person name="Ohm R."/>
            <person name="Pangilinan J."/>
            <person name="Park H.-J."/>
            <person name="Ramirez L."/>
            <person name="Alfaro M."/>
            <person name="Sun H."/>
            <person name="Tritt A."/>
            <person name="Yoshinaga Y."/>
            <person name="Zwiers L.-H."/>
            <person name="Turgeon B."/>
            <person name="Goodwin S."/>
            <person name="Spatafora J."/>
            <person name="Crous P."/>
            <person name="Grigoriev I."/>
        </authorList>
    </citation>
    <scope>NUCLEOTIDE SEQUENCE</scope>
    <source>
        <strain evidence="11">CBS 260.36</strain>
    </source>
</reference>
<comment type="subcellular location">
    <subcellularLocation>
        <location evidence="1">Nucleus</location>
    </subcellularLocation>
</comment>
<evidence type="ECO:0000256" key="8">
    <source>
        <dbReference type="PROSITE-ProRule" id="PRU00035"/>
    </source>
</evidence>
<dbReference type="GO" id="GO:0006338">
    <property type="term" value="P:chromatin remodeling"/>
    <property type="evidence" value="ECO:0007669"/>
    <property type="project" value="InterPro"/>
</dbReference>
<evidence type="ECO:0000256" key="7">
    <source>
        <dbReference type="ARBA" id="ARBA00023242"/>
    </source>
</evidence>
<dbReference type="InterPro" id="IPR001487">
    <property type="entry name" value="Bromodomain"/>
</dbReference>
<dbReference type="GO" id="GO:0016586">
    <property type="term" value="C:RSC-type complex"/>
    <property type="evidence" value="ECO:0007669"/>
    <property type="project" value="InterPro"/>
</dbReference>
<feature type="domain" description="Bromo" evidence="10">
    <location>
        <begin position="246"/>
        <end position="328"/>
    </location>
</feature>
<dbReference type="Gene3D" id="1.20.920.10">
    <property type="entry name" value="Bromodomain-like"/>
    <property type="match status" value="2"/>
</dbReference>
<protein>
    <submittedName>
        <fullName evidence="11">Bromodomain-containing protein</fullName>
    </submittedName>
</protein>
<dbReference type="PRINTS" id="PR00503">
    <property type="entry name" value="BROMODOMAIN"/>
</dbReference>
<accession>A0A9P4IZR6</accession>
<keyword evidence="7" id="KW-0539">Nucleus</keyword>
<dbReference type="FunFam" id="1.20.920.10:FF:000083">
    <property type="entry name" value="WGS project CABT00000000 data, contig 2.8"/>
    <property type="match status" value="1"/>
</dbReference>
<keyword evidence="3" id="KW-0156">Chromatin regulator</keyword>
<feature type="region of interest" description="Disordered" evidence="9">
    <location>
        <begin position="1"/>
        <end position="29"/>
    </location>
</feature>
<evidence type="ECO:0000259" key="10">
    <source>
        <dbReference type="PROSITE" id="PS50014"/>
    </source>
</evidence>
<feature type="compositionally biased region" description="Basic and acidic residues" evidence="9">
    <location>
        <begin position="173"/>
        <end position="185"/>
    </location>
</feature>
<sequence>MDRGRKRKADSFENGSTPSKRQKVPDDPAQSVTLLGLKLVESMKNAKDKTGRSISDLFLDLPRKKEVPDYYDVIKLPIAISTVERKLRNNEYNSLTEIESDFKRMVANAKQYNDDGSEVYADAERVRKMLHNWMKAHNPDHKRPDYVPFPTPIPGEDSSRRRSVNGNATQTPDDIKTEAKDDARPKRPTITLSKGRRNSEIQVAPSVESKEIRGRGTRDTPSTNEFEGKSFGQVQEQILDEFIQWRDEDDFAEFQPFVNLPPRSLTDYYQLIKRPQCLKGLVKRARGQHGRDAATGITDFKTWDSFEEEVSLIWKNAQEYNEDGSEMFDLADKFKEEFLARLADVKEKVDEPQGTRIKLNARPKPVLHLGSKASQGNAAASPGVSVDSEALERQKQTVQAGVNGHQTPQPTTMRRSNSQIATADIRTASTPPAIKTEKAVASPVIDVARPPSFAPEVKPSPNITMPPPARVPSASPLPVVLPTIPTPYVPTLAPPPATFAETFARTKPVEEALLPSIHLCSHPQLTVSKPFKLDVPASPEYTQQSMTVMLPVSQYHLQVTPTVSQQLASGRQYKLFVTVNGIRSSPTLRPVINGELTNGVEKKQVYDIPLGPGVNRIEVEIVAVTGRAGTLEVEKTTVFANLMRY</sequence>
<comment type="caution">
    <text evidence="11">The sequence shown here is derived from an EMBL/GenBank/DDBJ whole genome shotgun (WGS) entry which is preliminary data.</text>
</comment>
<evidence type="ECO:0000256" key="9">
    <source>
        <dbReference type="SAM" id="MobiDB-lite"/>
    </source>
</evidence>
<dbReference type="PANTHER" id="PTHR16062:SF21">
    <property type="entry name" value="CHROMATIN STRUCTURE-REMODELING COMPLEX SUBUNIT RSC1-RELATED"/>
    <property type="match status" value="1"/>
</dbReference>
<feature type="compositionally biased region" description="Polar residues" evidence="9">
    <location>
        <begin position="396"/>
        <end position="418"/>
    </location>
</feature>
<dbReference type="PANTHER" id="PTHR16062">
    <property type="entry name" value="SWI/SNF-RELATED"/>
    <property type="match status" value="1"/>
</dbReference>
<feature type="region of interest" description="Disordered" evidence="9">
    <location>
        <begin position="368"/>
        <end position="418"/>
    </location>
</feature>
<evidence type="ECO:0000256" key="5">
    <source>
        <dbReference type="ARBA" id="ARBA00023117"/>
    </source>
</evidence>
<gene>
    <name evidence="11" type="ORF">K461DRAFT_321874</name>
</gene>
<dbReference type="InterPro" id="IPR037382">
    <property type="entry name" value="Rsc/polybromo"/>
</dbReference>
<dbReference type="GO" id="GO:0003682">
    <property type="term" value="F:chromatin binding"/>
    <property type="evidence" value="ECO:0007669"/>
    <property type="project" value="TreeGrafter"/>
</dbReference>
<evidence type="ECO:0000256" key="2">
    <source>
        <dbReference type="ARBA" id="ARBA00022737"/>
    </source>
</evidence>
<dbReference type="OrthoDB" id="6017at2759"/>
<organism evidence="11 12">
    <name type="scientific">Myriangium duriaei CBS 260.36</name>
    <dbReference type="NCBI Taxonomy" id="1168546"/>
    <lineage>
        <taxon>Eukaryota</taxon>
        <taxon>Fungi</taxon>
        <taxon>Dikarya</taxon>
        <taxon>Ascomycota</taxon>
        <taxon>Pezizomycotina</taxon>
        <taxon>Dothideomycetes</taxon>
        <taxon>Dothideomycetidae</taxon>
        <taxon>Myriangiales</taxon>
        <taxon>Myriangiaceae</taxon>
        <taxon>Myriangium</taxon>
    </lineage>
</organism>
<name>A0A9P4IZR6_9PEZI</name>
<dbReference type="CDD" id="cd04369">
    <property type="entry name" value="Bromodomain"/>
    <property type="match status" value="2"/>
</dbReference>
<keyword evidence="2" id="KW-0677">Repeat</keyword>
<feature type="compositionally biased region" description="Basic and acidic residues" evidence="9">
    <location>
        <begin position="208"/>
        <end position="218"/>
    </location>
</feature>
<proteinExistence type="predicted"/>
<dbReference type="PROSITE" id="PS50014">
    <property type="entry name" value="BROMODOMAIN_2"/>
    <property type="match status" value="2"/>
</dbReference>
<evidence type="ECO:0000256" key="1">
    <source>
        <dbReference type="ARBA" id="ARBA00004123"/>
    </source>
</evidence>
<feature type="region of interest" description="Disordered" evidence="9">
    <location>
        <begin position="138"/>
        <end position="227"/>
    </location>
</feature>
<evidence type="ECO:0000313" key="11">
    <source>
        <dbReference type="EMBL" id="KAF2151686.1"/>
    </source>
</evidence>
<dbReference type="AlphaFoldDB" id="A0A9P4IZR6"/>
<keyword evidence="6" id="KW-0804">Transcription</keyword>
<dbReference type="InterPro" id="IPR054551">
    <property type="entry name" value="RSC4_Ig-like"/>
</dbReference>
<dbReference type="SMART" id="SM00297">
    <property type="entry name" value="BROMO"/>
    <property type="match status" value="2"/>
</dbReference>
<evidence type="ECO:0000256" key="6">
    <source>
        <dbReference type="ARBA" id="ARBA00023163"/>
    </source>
</evidence>
<dbReference type="Pfam" id="PF22994">
    <property type="entry name" value="RSC4_Ig_like"/>
    <property type="match status" value="1"/>
</dbReference>
<feature type="domain" description="Bromo" evidence="10">
    <location>
        <begin position="50"/>
        <end position="120"/>
    </location>
</feature>
<dbReference type="InterPro" id="IPR036427">
    <property type="entry name" value="Bromodomain-like_sf"/>
</dbReference>
<dbReference type="EMBL" id="ML996087">
    <property type="protein sequence ID" value="KAF2151686.1"/>
    <property type="molecule type" value="Genomic_DNA"/>
</dbReference>